<comment type="caution">
    <text evidence="2">The sequence shown here is derived from an EMBL/GenBank/DDBJ whole genome shotgun (WGS) entry which is preliminary data.</text>
</comment>
<dbReference type="Proteomes" id="UP000789342">
    <property type="component" value="Unassembled WGS sequence"/>
</dbReference>
<protein>
    <submittedName>
        <fullName evidence="2">1204_t:CDS:1</fullName>
    </submittedName>
</protein>
<proteinExistence type="predicted"/>
<reference evidence="2" key="1">
    <citation type="submission" date="2021-06" db="EMBL/GenBank/DDBJ databases">
        <authorList>
            <person name="Kallberg Y."/>
            <person name="Tangrot J."/>
            <person name="Rosling A."/>
        </authorList>
    </citation>
    <scope>NUCLEOTIDE SEQUENCE</scope>
    <source>
        <strain evidence="2">CL551</strain>
    </source>
</reference>
<feature type="region of interest" description="Disordered" evidence="1">
    <location>
        <begin position="247"/>
        <end position="297"/>
    </location>
</feature>
<gene>
    <name evidence="2" type="ORF">AMORRO_LOCUS1791</name>
</gene>
<name>A0A9N8VX68_9GLOM</name>
<dbReference type="EMBL" id="CAJVPV010000691">
    <property type="protein sequence ID" value="CAG8469574.1"/>
    <property type="molecule type" value="Genomic_DNA"/>
</dbReference>
<evidence type="ECO:0000313" key="2">
    <source>
        <dbReference type="EMBL" id="CAG8469574.1"/>
    </source>
</evidence>
<feature type="compositionally biased region" description="Basic and acidic residues" evidence="1">
    <location>
        <begin position="247"/>
        <end position="289"/>
    </location>
</feature>
<dbReference type="InterPro" id="IPR015943">
    <property type="entry name" value="WD40/YVTN_repeat-like_dom_sf"/>
</dbReference>
<dbReference type="OrthoDB" id="2442002at2759"/>
<dbReference type="SUPFAM" id="SSF50978">
    <property type="entry name" value="WD40 repeat-like"/>
    <property type="match status" value="1"/>
</dbReference>
<dbReference type="InterPro" id="IPR036322">
    <property type="entry name" value="WD40_repeat_dom_sf"/>
</dbReference>
<dbReference type="Gene3D" id="2.130.10.10">
    <property type="entry name" value="YVTN repeat-like/Quinoprotein amine dehydrogenase"/>
    <property type="match status" value="1"/>
</dbReference>
<accession>A0A9N8VX68</accession>
<sequence length="548" mass="63384">MTQPISEECKIPIYDEISNDQETLHVDANNNPHNGKKINKVVFSPKMDYVATASFEDRSVCMWKFNQKKNGELKLELYHSFNLYYTVLGAPICISDFGKILTGNFYKDSYIYEVRDCKSDEIVEKLLDGRDQENAIITCEFLTNGYFAVVEGDPTYKVRIFSFIGGQWHCTSNIKLVKFKRAVISLDRVLIIIDLPFVILQWNLLTRKFETQYALDWNLNEYRKGILMQLNSDKEILAVAGRLNRKQEEDSDTKQEGDSNTKQEGDSNTKQEGDWNTKQEGDWNTKQEGDSNTNQEENSRVYFYSTQSGTLIGNQSFEEKFYEKKKIIKKIQKSGKKFDKKSISKIRFIKFEKEEEGLLGSAPSEFLFIYFGQEKKSYVINPPTSSSSLNLHSLPNSPSTLKNSGELPLLAEINFILRYHNDQSFNNKIRKYQDDLNSFGEEKWKEDSRDENGVGSQREYIKKRIDDILENYRSKQMLAKQSSFHRSLGQDSVLPEPLDGKRYTWTVQNASHDNILVAGITARWTETNAEIGKVEELDKEIQGLDKRD</sequence>
<dbReference type="AlphaFoldDB" id="A0A9N8VX68"/>
<organism evidence="2 3">
    <name type="scientific">Acaulospora morrowiae</name>
    <dbReference type="NCBI Taxonomy" id="94023"/>
    <lineage>
        <taxon>Eukaryota</taxon>
        <taxon>Fungi</taxon>
        <taxon>Fungi incertae sedis</taxon>
        <taxon>Mucoromycota</taxon>
        <taxon>Glomeromycotina</taxon>
        <taxon>Glomeromycetes</taxon>
        <taxon>Diversisporales</taxon>
        <taxon>Acaulosporaceae</taxon>
        <taxon>Acaulospora</taxon>
    </lineage>
</organism>
<evidence type="ECO:0000256" key="1">
    <source>
        <dbReference type="SAM" id="MobiDB-lite"/>
    </source>
</evidence>
<evidence type="ECO:0000313" key="3">
    <source>
        <dbReference type="Proteomes" id="UP000789342"/>
    </source>
</evidence>
<keyword evidence="3" id="KW-1185">Reference proteome</keyword>